<dbReference type="InterPro" id="IPR032675">
    <property type="entry name" value="LRR_dom_sf"/>
</dbReference>
<evidence type="ECO:0000256" key="3">
    <source>
        <dbReference type="SAM" id="Coils"/>
    </source>
</evidence>
<keyword evidence="2" id="KW-0677">Repeat</keyword>
<reference evidence="6 7" key="1">
    <citation type="submission" date="2017-03" db="EMBL/GenBank/DDBJ databases">
        <title>Genomes of endolithic fungi from Antarctica.</title>
        <authorList>
            <person name="Coleine C."/>
            <person name="Masonjones S."/>
            <person name="Stajich J.E."/>
        </authorList>
    </citation>
    <scope>NUCLEOTIDE SEQUENCE [LARGE SCALE GENOMIC DNA]</scope>
    <source>
        <strain evidence="6 7">CCFEE 6315</strain>
    </source>
</reference>
<gene>
    <name evidence="6" type="ORF">B0A50_04538</name>
</gene>
<feature type="coiled-coil region" evidence="3">
    <location>
        <begin position="281"/>
        <end position="318"/>
    </location>
</feature>
<keyword evidence="7" id="KW-1185">Reference proteome</keyword>
<dbReference type="Pfam" id="PF23598">
    <property type="entry name" value="LRR_14"/>
    <property type="match status" value="1"/>
</dbReference>
<dbReference type="Gene3D" id="3.80.10.10">
    <property type="entry name" value="Ribonuclease Inhibitor"/>
    <property type="match status" value="1"/>
</dbReference>
<dbReference type="OrthoDB" id="1394818at2759"/>
<dbReference type="Proteomes" id="UP000308549">
    <property type="component" value="Unassembled WGS sequence"/>
</dbReference>
<dbReference type="GO" id="GO:0005737">
    <property type="term" value="C:cytoplasm"/>
    <property type="evidence" value="ECO:0007669"/>
    <property type="project" value="TreeGrafter"/>
</dbReference>
<evidence type="ECO:0000259" key="5">
    <source>
        <dbReference type="Pfam" id="PF23598"/>
    </source>
</evidence>
<dbReference type="PROSITE" id="PS51450">
    <property type="entry name" value="LRR"/>
    <property type="match status" value="1"/>
</dbReference>
<organism evidence="6 7">
    <name type="scientific">Salinomyces thailandicus</name>
    <dbReference type="NCBI Taxonomy" id="706561"/>
    <lineage>
        <taxon>Eukaryota</taxon>
        <taxon>Fungi</taxon>
        <taxon>Dikarya</taxon>
        <taxon>Ascomycota</taxon>
        <taxon>Pezizomycotina</taxon>
        <taxon>Dothideomycetes</taxon>
        <taxon>Dothideomycetidae</taxon>
        <taxon>Mycosphaerellales</taxon>
        <taxon>Teratosphaeriaceae</taxon>
        <taxon>Salinomyces</taxon>
    </lineage>
</organism>
<feature type="domain" description="Disease resistance R13L4/SHOC-2-like LRR" evidence="5">
    <location>
        <begin position="95"/>
        <end position="175"/>
    </location>
</feature>
<dbReference type="Pfam" id="PF10428">
    <property type="entry name" value="SOG2"/>
    <property type="match status" value="1"/>
</dbReference>
<dbReference type="InterPro" id="IPR019487">
    <property type="entry name" value="RAM_signalling_pathway_SOG2"/>
</dbReference>
<feature type="compositionally biased region" description="Polar residues" evidence="4">
    <location>
        <begin position="441"/>
        <end position="456"/>
    </location>
</feature>
<keyword evidence="1" id="KW-0433">Leucine-rich repeat</keyword>
<evidence type="ECO:0000313" key="6">
    <source>
        <dbReference type="EMBL" id="TKA27201.1"/>
    </source>
</evidence>
<evidence type="ECO:0000256" key="4">
    <source>
        <dbReference type="SAM" id="MobiDB-lite"/>
    </source>
</evidence>
<keyword evidence="3" id="KW-0175">Coiled coil</keyword>
<protein>
    <recommendedName>
        <fullName evidence="5">Disease resistance R13L4/SHOC-2-like LRR domain-containing protein</fullName>
    </recommendedName>
</protein>
<feature type="compositionally biased region" description="Polar residues" evidence="4">
    <location>
        <begin position="465"/>
        <end position="484"/>
    </location>
</feature>
<feature type="compositionally biased region" description="Polar residues" evidence="4">
    <location>
        <begin position="393"/>
        <end position="405"/>
    </location>
</feature>
<dbReference type="PANTHER" id="PTHR48051">
    <property type="match status" value="1"/>
</dbReference>
<feature type="region of interest" description="Disordered" evidence="4">
    <location>
        <begin position="423"/>
        <end position="486"/>
    </location>
</feature>
<dbReference type="InterPro" id="IPR050216">
    <property type="entry name" value="LRR_domain-containing"/>
</dbReference>
<proteinExistence type="predicted"/>
<evidence type="ECO:0000256" key="1">
    <source>
        <dbReference type="ARBA" id="ARBA00022614"/>
    </source>
</evidence>
<sequence>MASDAPPTFRTKTSVIVPEVVDLVAYTKKELDADAERQAKVSAAGSGGLESQTGATLDLSHRDIHALPVELIALIKDKVERLALSHNPQIAVPSQIVQCSRLRYLNIRWNKLKYFPEAVLQLSSLEILDISKNSIVSIPEDIKSMSSLKFLAIAKNKITRLPLALGDMPSLSKLKFDENPIEYPPLEALTPIQNHVTSSIEFEKDICQQVKRFLKAAGLREKLRTNSEDDFRLSSLPENRNSKIQTSDAIRAAKRLLFSLFQLREPISDVARALKEGTPRRSTLERQLISTNARVEELDRLLNKLDSAVEDNSRIEEQSLRSIVLAAVAALKAYGNTVKELKQHTRKAVSLTDPVYVRCLMSQIYMMMVESRNICTLLGFKAKSPSVKDTPRTSRAWSSRTVTPTQPKPIDNRRLRGATILQSMSGNGSMRPTPPPVPLSAASSRSNTMTSMSAVTPRSGESFGTLPTSTLPSRSNTIRSNVTSDNDESDEHFDRIYFKLKNACELAAQSLPHCRTEFAGRKDNAETVGQMRAAHHWALALSKCDSVITANHALIARLKSIRFKDPAVRNQRDFWQLCDGFVQSWTDLATEIKDISQQRIDITTVKTVMRPVQRAVKEVSKAISESPLYQQGSRPWAHGPGSIPPPFPSNINTAFAQAVGQNNGPQSGYVTPVPATPLSAALGPAVQATVASTPNSMYVPPEYGVQRAHERMDTMMSSGHGRR</sequence>
<name>A0A4U0TXI1_9PEZI</name>
<dbReference type="EMBL" id="NAJL01000024">
    <property type="protein sequence ID" value="TKA27201.1"/>
    <property type="molecule type" value="Genomic_DNA"/>
</dbReference>
<evidence type="ECO:0000256" key="2">
    <source>
        <dbReference type="ARBA" id="ARBA00022737"/>
    </source>
</evidence>
<accession>A0A4U0TXI1</accession>
<evidence type="ECO:0000313" key="7">
    <source>
        <dbReference type="Proteomes" id="UP000308549"/>
    </source>
</evidence>
<dbReference type="PANTHER" id="PTHR48051:SF1">
    <property type="entry name" value="RAS SUPPRESSOR PROTEIN 1"/>
    <property type="match status" value="1"/>
</dbReference>
<feature type="region of interest" description="Disordered" evidence="4">
    <location>
        <begin position="388"/>
        <end position="411"/>
    </location>
</feature>
<comment type="caution">
    <text evidence="6">The sequence shown here is derived from an EMBL/GenBank/DDBJ whole genome shotgun (WGS) entry which is preliminary data.</text>
</comment>
<dbReference type="AlphaFoldDB" id="A0A4U0TXI1"/>
<dbReference type="InterPro" id="IPR055414">
    <property type="entry name" value="LRR_R13L4/SHOC2-like"/>
</dbReference>
<dbReference type="SUPFAM" id="SSF52058">
    <property type="entry name" value="L domain-like"/>
    <property type="match status" value="1"/>
</dbReference>
<dbReference type="InterPro" id="IPR001611">
    <property type="entry name" value="Leu-rich_rpt"/>
</dbReference>